<feature type="compositionally biased region" description="Polar residues" evidence="1">
    <location>
        <begin position="54"/>
        <end position="64"/>
    </location>
</feature>
<evidence type="ECO:0000313" key="3">
    <source>
        <dbReference type="Proteomes" id="UP000298663"/>
    </source>
</evidence>
<feature type="compositionally biased region" description="Basic and acidic residues" evidence="1">
    <location>
        <begin position="1"/>
        <end position="10"/>
    </location>
</feature>
<reference evidence="2 3" key="1">
    <citation type="journal article" date="2015" name="Genome Biol.">
        <title>Comparative genomics of Steinernema reveals deeply conserved gene regulatory networks.</title>
        <authorList>
            <person name="Dillman A.R."/>
            <person name="Macchietto M."/>
            <person name="Porter C.F."/>
            <person name="Rogers A."/>
            <person name="Williams B."/>
            <person name="Antoshechkin I."/>
            <person name="Lee M.M."/>
            <person name="Goodwin Z."/>
            <person name="Lu X."/>
            <person name="Lewis E.E."/>
            <person name="Goodrich-Blair H."/>
            <person name="Stock S.P."/>
            <person name="Adams B.J."/>
            <person name="Sternberg P.W."/>
            <person name="Mortazavi A."/>
        </authorList>
    </citation>
    <scope>NUCLEOTIDE SEQUENCE [LARGE SCALE GENOMIC DNA]</scope>
    <source>
        <strain evidence="2 3">ALL</strain>
    </source>
</reference>
<dbReference type="EMBL" id="AZBU02000003">
    <property type="protein sequence ID" value="TKR87058.1"/>
    <property type="molecule type" value="Genomic_DNA"/>
</dbReference>
<reference evidence="2 3" key="2">
    <citation type="journal article" date="2019" name="G3 (Bethesda)">
        <title>Hybrid Assembly of the Genome of the Entomopathogenic Nematode Steinernema carpocapsae Identifies the X-Chromosome.</title>
        <authorList>
            <person name="Serra L."/>
            <person name="Macchietto M."/>
            <person name="Macias-Munoz A."/>
            <person name="McGill C.J."/>
            <person name="Rodriguez I.M."/>
            <person name="Rodriguez B."/>
            <person name="Murad R."/>
            <person name="Mortazavi A."/>
        </authorList>
    </citation>
    <scope>NUCLEOTIDE SEQUENCE [LARGE SCALE GENOMIC DNA]</scope>
    <source>
        <strain evidence="2 3">ALL</strain>
    </source>
</reference>
<evidence type="ECO:0000313" key="2">
    <source>
        <dbReference type="EMBL" id="TKR87058.1"/>
    </source>
</evidence>
<keyword evidence="3" id="KW-1185">Reference proteome</keyword>
<evidence type="ECO:0000256" key="1">
    <source>
        <dbReference type="SAM" id="MobiDB-lite"/>
    </source>
</evidence>
<name>A0A4U5NU65_STECR</name>
<feature type="region of interest" description="Disordered" evidence="1">
    <location>
        <begin position="1"/>
        <end position="66"/>
    </location>
</feature>
<feature type="compositionally biased region" description="Basic and acidic residues" evidence="1">
    <location>
        <begin position="17"/>
        <end position="53"/>
    </location>
</feature>
<protein>
    <submittedName>
        <fullName evidence="2">Uncharacterized protein</fullName>
    </submittedName>
</protein>
<proteinExistence type="predicted"/>
<organism evidence="2 3">
    <name type="scientific">Steinernema carpocapsae</name>
    <name type="common">Entomopathogenic nematode</name>
    <dbReference type="NCBI Taxonomy" id="34508"/>
    <lineage>
        <taxon>Eukaryota</taxon>
        <taxon>Metazoa</taxon>
        <taxon>Ecdysozoa</taxon>
        <taxon>Nematoda</taxon>
        <taxon>Chromadorea</taxon>
        <taxon>Rhabditida</taxon>
        <taxon>Tylenchina</taxon>
        <taxon>Panagrolaimomorpha</taxon>
        <taxon>Strongyloidoidea</taxon>
        <taxon>Steinernematidae</taxon>
        <taxon>Steinernema</taxon>
    </lineage>
</organism>
<comment type="caution">
    <text evidence="2">The sequence shown here is derived from an EMBL/GenBank/DDBJ whole genome shotgun (WGS) entry which is preliminary data.</text>
</comment>
<dbReference type="Proteomes" id="UP000298663">
    <property type="component" value="Unassembled WGS sequence"/>
</dbReference>
<sequence>MSSTSKKDASESAVEAPKSDRSEAKSKRPEILSLEEQRRLTDQKKARFEKENNDLTPISVSGPSSAPCAALQFVSESGSLSSTFCSS</sequence>
<accession>A0A4U5NU65</accession>
<dbReference type="AlphaFoldDB" id="A0A4U5NU65"/>
<gene>
    <name evidence="2" type="ORF">L596_011528</name>
</gene>